<proteinExistence type="predicted"/>
<dbReference type="KEGG" id="grc:GI584_02245"/>
<dbReference type="Proteomes" id="UP000339690">
    <property type="component" value="Chromosome"/>
</dbReference>
<dbReference type="EMBL" id="CP045915">
    <property type="protein sequence ID" value="QGH32942.1"/>
    <property type="molecule type" value="Genomic_DNA"/>
</dbReference>
<reference evidence="1 2" key="1">
    <citation type="submission" date="2019-11" db="EMBL/GenBank/DDBJ databases">
        <title>Gracilibacillus salitolerans sp. nov., a moderate halophile isolated from a saline soil in northwest China.</title>
        <authorList>
            <person name="Gan L."/>
        </authorList>
    </citation>
    <scope>NUCLEOTIDE SEQUENCE [LARGE SCALE GENOMIC DNA]</scope>
    <source>
        <strain evidence="1 2">SCU50</strain>
    </source>
</reference>
<keyword evidence="2" id="KW-1185">Reference proteome</keyword>
<sequence length="127" mass="14377">MLMTENIQDRNFFEIPSNELLQINGGGISLKEGLILAGIGVAIRYQVTYNKPFEVERCGLFVEIPENESYGRPNINNLKTVAASVHLGRKKRYSFECACESGNAYGQTFENVFWWMKRSMMSGIKLG</sequence>
<accession>A0A5Q2TFL4</accession>
<evidence type="ECO:0000313" key="1">
    <source>
        <dbReference type="EMBL" id="QGH32942.1"/>
    </source>
</evidence>
<evidence type="ECO:0000313" key="2">
    <source>
        <dbReference type="Proteomes" id="UP000339690"/>
    </source>
</evidence>
<dbReference type="AlphaFoldDB" id="A0A5Q2TFL4"/>
<gene>
    <name evidence="1" type="ORF">GI584_02245</name>
</gene>
<name>A0A5Q2TFL4_9BACI</name>
<protein>
    <submittedName>
        <fullName evidence="1">Uncharacterized protein</fullName>
    </submittedName>
</protein>
<organism evidence="1 2">
    <name type="scientific">Gracilibacillus salitolerans</name>
    <dbReference type="NCBI Taxonomy" id="2663022"/>
    <lineage>
        <taxon>Bacteria</taxon>
        <taxon>Bacillati</taxon>
        <taxon>Bacillota</taxon>
        <taxon>Bacilli</taxon>
        <taxon>Bacillales</taxon>
        <taxon>Bacillaceae</taxon>
        <taxon>Gracilibacillus</taxon>
    </lineage>
</organism>
<dbReference type="RefSeq" id="WP_153790102.1">
    <property type="nucleotide sequence ID" value="NZ_CP045915.1"/>
</dbReference>